<organism evidence="2 3">
    <name type="scientific">Apiospora phragmitis</name>
    <dbReference type="NCBI Taxonomy" id="2905665"/>
    <lineage>
        <taxon>Eukaryota</taxon>
        <taxon>Fungi</taxon>
        <taxon>Dikarya</taxon>
        <taxon>Ascomycota</taxon>
        <taxon>Pezizomycotina</taxon>
        <taxon>Sordariomycetes</taxon>
        <taxon>Xylariomycetidae</taxon>
        <taxon>Amphisphaeriales</taxon>
        <taxon>Apiosporaceae</taxon>
        <taxon>Apiospora</taxon>
    </lineage>
</organism>
<evidence type="ECO:0000313" key="3">
    <source>
        <dbReference type="Proteomes" id="UP001480595"/>
    </source>
</evidence>
<proteinExistence type="predicted"/>
<comment type="caution">
    <text evidence="2">The sequence shown here is derived from an EMBL/GenBank/DDBJ whole genome shotgun (WGS) entry which is preliminary data.</text>
</comment>
<dbReference type="EMBL" id="JAQQWL010000011">
    <property type="protein sequence ID" value="KAK8048470.1"/>
    <property type="molecule type" value="Genomic_DNA"/>
</dbReference>
<keyword evidence="3" id="KW-1185">Reference proteome</keyword>
<gene>
    <name evidence="2" type="ORF">PG994_010200</name>
</gene>
<dbReference type="RefSeq" id="XP_066710719.1">
    <property type="nucleotide sequence ID" value="XM_066861609.1"/>
</dbReference>
<dbReference type="GeneID" id="92094672"/>
<accession>A0ABR1TRH3</accession>
<evidence type="ECO:0000256" key="1">
    <source>
        <dbReference type="SAM" id="MobiDB-lite"/>
    </source>
</evidence>
<evidence type="ECO:0000313" key="2">
    <source>
        <dbReference type="EMBL" id="KAK8048470.1"/>
    </source>
</evidence>
<name>A0ABR1TRH3_9PEZI</name>
<feature type="region of interest" description="Disordered" evidence="1">
    <location>
        <begin position="26"/>
        <end position="59"/>
    </location>
</feature>
<sequence length="59" mass="6148">MAIPELAQTSPCASLLNEHAFIDISDDGSNTSVEGGESEQHLQDGDASDLENVSCTALI</sequence>
<reference evidence="2 3" key="1">
    <citation type="submission" date="2023-01" db="EMBL/GenBank/DDBJ databases">
        <title>Analysis of 21 Apiospora genomes using comparative genomics revels a genus with tremendous synthesis potential of carbohydrate active enzymes and secondary metabolites.</title>
        <authorList>
            <person name="Sorensen T."/>
        </authorList>
    </citation>
    <scope>NUCLEOTIDE SEQUENCE [LARGE SCALE GENOMIC DNA]</scope>
    <source>
        <strain evidence="2 3">CBS 135458</strain>
    </source>
</reference>
<dbReference type="Proteomes" id="UP001480595">
    <property type="component" value="Unassembled WGS sequence"/>
</dbReference>
<protein>
    <submittedName>
        <fullName evidence="2">Uncharacterized protein</fullName>
    </submittedName>
</protein>